<feature type="compositionally biased region" description="Basic residues" evidence="1">
    <location>
        <begin position="249"/>
        <end position="258"/>
    </location>
</feature>
<dbReference type="Pfam" id="PF01841">
    <property type="entry name" value="Transglut_core"/>
    <property type="match status" value="1"/>
</dbReference>
<dbReference type="InterPro" id="IPR038765">
    <property type="entry name" value="Papain-like_cys_pep_sf"/>
</dbReference>
<evidence type="ECO:0000313" key="3">
    <source>
        <dbReference type="EMBL" id="QAY73280.1"/>
    </source>
</evidence>
<feature type="domain" description="Transglutaminase-like" evidence="2">
    <location>
        <begin position="93"/>
        <end position="130"/>
    </location>
</feature>
<dbReference type="Proteomes" id="UP000291259">
    <property type="component" value="Chromosome"/>
</dbReference>
<gene>
    <name evidence="3" type="ORF">ET445_07905</name>
</gene>
<feature type="region of interest" description="Disordered" evidence="1">
    <location>
        <begin position="247"/>
        <end position="299"/>
    </location>
</feature>
<dbReference type="SUPFAM" id="SSF54001">
    <property type="entry name" value="Cysteine proteinases"/>
    <property type="match status" value="1"/>
</dbReference>
<feature type="compositionally biased region" description="Low complexity" evidence="1">
    <location>
        <begin position="136"/>
        <end position="185"/>
    </location>
</feature>
<dbReference type="AlphaFoldDB" id="A0A4P6FAN9"/>
<keyword evidence="4" id="KW-1185">Reference proteome</keyword>
<evidence type="ECO:0000313" key="4">
    <source>
        <dbReference type="Proteomes" id="UP000291259"/>
    </source>
</evidence>
<dbReference type="KEGG" id="agf:ET445_07905"/>
<evidence type="ECO:0000259" key="2">
    <source>
        <dbReference type="Pfam" id="PF01841"/>
    </source>
</evidence>
<accession>A0A4P6FAN9</accession>
<dbReference type="InterPro" id="IPR002931">
    <property type="entry name" value="Transglutaminase-like"/>
</dbReference>
<sequence>MIDSHAPTGSAAPAAAAFAAQSPYSDPGRHAALVAAVAPEPRDIHRAVTATIAHYRGDPVPPTPDQLADIDRRWVAAILDAAASRCDGPLDRPRASAERVGGCCRDHSLLAVSILRAHGVPARTRLGFADYFSPDSGTTTSSSNTSSGAVRATAGGAGAGSTPSSRPTSRPSSATRSTRTTSPPARGRRSKPPPRGGSPTAPGAPTSRDTGFTRDRRTPGPGSCTATCSATSPTACAPNCCCGTAGGRWRSRTNRSPRHPSPSPTASRSSRSTPIAATPTPMRRSPRSGRPTTVCGPDG</sequence>
<feature type="compositionally biased region" description="Low complexity" evidence="1">
    <location>
        <begin position="264"/>
        <end position="274"/>
    </location>
</feature>
<name>A0A4P6FAN9_9MICO</name>
<organism evidence="3 4">
    <name type="scientific">Agromyces protaetiae</name>
    <dbReference type="NCBI Taxonomy" id="2509455"/>
    <lineage>
        <taxon>Bacteria</taxon>
        <taxon>Bacillati</taxon>
        <taxon>Actinomycetota</taxon>
        <taxon>Actinomycetes</taxon>
        <taxon>Micrococcales</taxon>
        <taxon>Microbacteriaceae</taxon>
        <taxon>Agromyces</taxon>
    </lineage>
</organism>
<dbReference type="OrthoDB" id="148799at2"/>
<dbReference type="RefSeq" id="WP_129190370.1">
    <property type="nucleotide sequence ID" value="NZ_CP035491.1"/>
</dbReference>
<reference evidence="3 4" key="1">
    <citation type="submission" date="2019-01" db="EMBL/GenBank/DDBJ databases">
        <title>Genome sequencing of strain FW100M-8.</title>
        <authorList>
            <person name="Heo J."/>
            <person name="Kim S.-J."/>
            <person name="Kim J.-S."/>
            <person name="Hong S.-B."/>
            <person name="Kwon S.-W."/>
        </authorList>
    </citation>
    <scope>NUCLEOTIDE SEQUENCE [LARGE SCALE GENOMIC DNA]</scope>
    <source>
        <strain evidence="3 4">FW100M-8</strain>
    </source>
</reference>
<feature type="region of interest" description="Disordered" evidence="1">
    <location>
        <begin position="135"/>
        <end position="230"/>
    </location>
</feature>
<dbReference type="EMBL" id="CP035491">
    <property type="protein sequence ID" value="QAY73280.1"/>
    <property type="molecule type" value="Genomic_DNA"/>
</dbReference>
<protein>
    <submittedName>
        <fullName evidence="3">Transglutaminase domain-containing protein</fullName>
    </submittedName>
</protein>
<evidence type="ECO:0000256" key="1">
    <source>
        <dbReference type="SAM" id="MobiDB-lite"/>
    </source>
</evidence>
<proteinExistence type="predicted"/>